<gene>
    <name evidence="1" type="ORF">CD175_18920</name>
</gene>
<name>A0A2S6FHQ1_9PSED</name>
<evidence type="ECO:0000313" key="2">
    <source>
        <dbReference type="Proteomes" id="UP000238541"/>
    </source>
</evidence>
<evidence type="ECO:0000313" key="1">
    <source>
        <dbReference type="EMBL" id="PPK36921.1"/>
    </source>
</evidence>
<comment type="caution">
    <text evidence="1">The sequence shown here is derived from an EMBL/GenBank/DDBJ whole genome shotgun (WGS) entry which is preliminary data.</text>
</comment>
<organism evidence="1 2">
    <name type="scientific">Pseudomonas laurylsulfatiphila</name>
    <dbReference type="NCBI Taxonomy" id="2011015"/>
    <lineage>
        <taxon>Bacteria</taxon>
        <taxon>Pseudomonadati</taxon>
        <taxon>Pseudomonadota</taxon>
        <taxon>Gammaproteobacteria</taxon>
        <taxon>Pseudomonadales</taxon>
        <taxon>Pseudomonadaceae</taxon>
        <taxon>Pseudomonas</taxon>
    </lineage>
</organism>
<protein>
    <submittedName>
        <fullName evidence="1">Uncharacterized protein</fullName>
    </submittedName>
</protein>
<sequence>MPTAIFEIGKEPCGSWLASDSGLTVNKDVGCTDLIAGKPAPTVIAFRIREMWGQTYCAAA</sequence>
<dbReference type="AlphaFoldDB" id="A0A2S6FHQ1"/>
<accession>A0A2S6FHQ1</accession>
<dbReference type="EMBL" id="NIRS01000005">
    <property type="protein sequence ID" value="PPK36921.1"/>
    <property type="molecule type" value="Genomic_DNA"/>
</dbReference>
<reference evidence="2" key="1">
    <citation type="submission" date="2017-06" db="EMBL/GenBank/DDBJ databases">
        <authorList>
            <person name="Furmanczyk E.M."/>
        </authorList>
    </citation>
    <scope>NUCLEOTIDE SEQUENCE [LARGE SCALE GENOMIC DNA]</scope>
    <source>
        <strain evidence="2">AP3_16</strain>
    </source>
</reference>
<dbReference type="Proteomes" id="UP000238541">
    <property type="component" value="Unassembled WGS sequence"/>
</dbReference>
<keyword evidence="2" id="KW-1185">Reference proteome</keyword>
<proteinExistence type="predicted"/>